<feature type="compositionally biased region" description="Basic and acidic residues" evidence="1">
    <location>
        <begin position="80"/>
        <end position="98"/>
    </location>
</feature>
<organism evidence="2 3">
    <name type="scientific">Aspergillus pseudotamarii</name>
    <dbReference type="NCBI Taxonomy" id="132259"/>
    <lineage>
        <taxon>Eukaryota</taxon>
        <taxon>Fungi</taxon>
        <taxon>Dikarya</taxon>
        <taxon>Ascomycota</taxon>
        <taxon>Pezizomycotina</taxon>
        <taxon>Eurotiomycetes</taxon>
        <taxon>Eurotiomycetidae</taxon>
        <taxon>Eurotiales</taxon>
        <taxon>Aspergillaceae</taxon>
        <taxon>Aspergillus</taxon>
        <taxon>Aspergillus subgen. Circumdati</taxon>
    </lineage>
</organism>
<feature type="region of interest" description="Disordered" evidence="1">
    <location>
        <begin position="80"/>
        <end position="113"/>
    </location>
</feature>
<dbReference type="EMBL" id="ML743565">
    <property type="protein sequence ID" value="KAE8139513.1"/>
    <property type="molecule type" value="Genomic_DNA"/>
</dbReference>
<evidence type="ECO:0000313" key="2">
    <source>
        <dbReference type="EMBL" id="KAE8139513.1"/>
    </source>
</evidence>
<keyword evidence="3" id="KW-1185">Reference proteome</keyword>
<accession>A0A5N6T0T0</accession>
<dbReference type="GeneID" id="43643618"/>
<evidence type="ECO:0000256" key="1">
    <source>
        <dbReference type="SAM" id="MobiDB-lite"/>
    </source>
</evidence>
<dbReference type="Proteomes" id="UP000325672">
    <property type="component" value="Unassembled WGS sequence"/>
</dbReference>
<evidence type="ECO:0000313" key="3">
    <source>
        <dbReference type="Proteomes" id="UP000325672"/>
    </source>
</evidence>
<protein>
    <submittedName>
        <fullName evidence="2">Uncharacterized protein</fullName>
    </submittedName>
</protein>
<proteinExistence type="predicted"/>
<sequence length="113" mass="12796">MRKFALGSNDLKALPSMRSVPGRYSPRGTKCRALHVLFDRVAARQAGLTLYGSVRQMEQHAAKLMPKKLEQCESQRLLRRQRDATVSRQPRCGDEFDGHSSNPKRFMGVVRAP</sequence>
<dbReference type="RefSeq" id="XP_031915576.1">
    <property type="nucleotide sequence ID" value="XM_032059408.1"/>
</dbReference>
<reference evidence="2 3" key="1">
    <citation type="submission" date="2019-04" db="EMBL/GenBank/DDBJ databases">
        <title>Friends and foes A comparative genomics study of 23 Aspergillus species from section Flavi.</title>
        <authorList>
            <consortium name="DOE Joint Genome Institute"/>
            <person name="Kjaerbolling I."/>
            <person name="Vesth T."/>
            <person name="Frisvad J.C."/>
            <person name="Nybo J.L."/>
            <person name="Theobald S."/>
            <person name="Kildgaard S."/>
            <person name="Isbrandt T."/>
            <person name="Kuo A."/>
            <person name="Sato A."/>
            <person name="Lyhne E.K."/>
            <person name="Kogle M.E."/>
            <person name="Wiebenga A."/>
            <person name="Kun R.S."/>
            <person name="Lubbers R.J."/>
            <person name="Makela M.R."/>
            <person name="Barry K."/>
            <person name="Chovatia M."/>
            <person name="Clum A."/>
            <person name="Daum C."/>
            <person name="Haridas S."/>
            <person name="He G."/>
            <person name="LaButti K."/>
            <person name="Lipzen A."/>
            <person name="Mondo S."/>
            <person name="Riley R."/>
            <person name="Salamov A."/>
            <person name="Simmons B.A."/>
            <person name="Magnuson J.K."/>
            <person name="Henrissat B."/>
            <person name="Mortensen U.H."/>
            <person name="Larsen T.O."/>
            <person name="Devries R.P."/>
            <person name="Grigoriev I.V."/>
            <person name="Machida M."/>
            <person name="Baker S.E."/>
            <person name="Andersen M.R."/>
        </authorList>
    </citation>
    <scope>NUCLEOTIDE SEQUENCE [LARGE SCALE GENOMIC DNA]</scope>
    <source>
        <strain evidence="2 3">CBS 117625</strain>
    </source>
</reference>
<dbReference type="OrthoDB" id="2687876at2759"/>
<gene>
    <name evidence="2" type="ORF">BDV38DRAFT_280868</name>
</gene>
<dbReference type="AlphaFoldDB" id="A0A5N6T0T0"/>
<name>A0A5N6T0T0_ASPPS</name>